<feature type="domain" description="Histidine kinase" evidence="13">
    <location>
        <begin position="366"/>
        <end position="583"/>
    </location>
</feature>
<keyword evidence="4" id="KW-1003">Cell membrane</keyword>
<dbReference type="GO" id="GO:0004721">
    <property type="term" value="F:phosphoprotein phosphatase activity"/>
    <property type="evidence" value="ECO:0007669"/>
    <property type="project" value="TreeGrafter"/>
</dbReference>
<dbReference type="InterPro" id="IPR000014">
    <property type="entry name" value="PAS"/>
</dbReference>
<feature type="transmembrane region" description="Helical" evidence="12">
    <location>
        <begin position="160"/>
        <end position="180"/>
    </location>
</feature>
<dbReference type="SMART" id="SM00388">
    <property type="entry name" value="HisKA"/>
    <property type="match status" value="1"/>
</dbReference>
<keyword evidence="9" id="KW-0067">ATP-binding</keyword>
<dbReference type="PRINTS" id="PR00344">
    <property type="entry name" value="BCTRLSENSOR"/>
</dbReference>
<dbReference type="FunFam" id="1.10.287.130:FF:000001">
    <property type="entry name" value="Two-component sensor histidine kinase"/>
    <property type="match status" value="1"/>
</dbReference>
<dbReference type="PROSITE" id="PS50885">
    <property type="entry name" value="HAMP"/>
    <property type="match status" value="1"/>
</dbReference>
<keyword evidence="10" id="KW-0902">Two-component regulatory system</keyword>
<dbReference type="SUPFAM" id="SSF158472">
    <property type="entry name" value="HAMP domain-like"/>
    <property type="match status" value="1"/>
</dbReference>
<dbReference type="Gene3D" id="3.30.565.10">
    <property type="entry name" value="Histidine kinase-like ATPase, C-terminal domain"/>
    <property type="match status" value="1"/>
</dbReference>
<keyword evidence="5" id="KW-0597">Phosphoprotein</keyword>
<evidence type="ECO:0000256" key="12">
    <source>
        <dbReference type="SAM" id="Phobius"/>
    </source>
</evidence>
<dbReference type="Gene3D" id="1.10.287.130">
    <property type="match status" value="1"/>
</dbReference>
<dbReference type="PANTHER" id="PTHR45453">
    <property type="entry name" value="PHOSPHATE REGULON SENSOR PROTEIN PHOR"/>
    <property type="match status" value="1"/>
</dbReference>
<dbReference type="Gene3D" id="6.10.340.10">
    <property type="match status" value="1"/>
</dbReference>
<protein>
    <recommendedName>
        <fullName evidence="3">histidine kinase</fullName>
        <ecNumber evidence="3">2.7.13.3</ecNumber>
    </recommendedName>
</protein>
<dbReference type="Pfam" id="PF02518">
    <property type="entry name" value="HATPase_c"/>
    <property type="match status" value="1"/>
</dbReference>
<reference evidence="16 17" key="1">
    <citation type="submission" date="2015-01" db="EMBL/GenBank/DDBJ databases">
        <title>Genome sequencing of Jeotgalibacillus soli.</title>
        <authorList>
            <person name="Goh K.M."/>
            <person name="Chan K.-G."/>
            <person name="Yaakop A.S."/>
            <person name="Ee R."/>
            <person name="Gan H.M."/>
            <person name="Chan C.S."/>
        </authorList>
    </citation>
    <scope>NUCLEOTIDE SEQUENCE [LARGE SCALE GENOMIC DNA]</scope>
    <source>
        <strain evidence="16 17">P9</strain>
    </source>
</reference>
<evidence type="ECO:0000256" key="6">
    <source>
        <dbReference type="ARBA" id="ARBA00022679"/>
    </source>
</evidence>
<dbReference type="Pfam" id="PF00989">
    <property type="entry name" value="PAS"/>
    <property type="match status" value="1"/>
</dbReference>
<dbReference type="GO" id="GO:0016036">
    <property type="term" value="P:cellular response to phosphate starvation"/>
    <property type="evidence" value="ECO:0007669"/>
    <property type="project" value="TreeGrafter"/>
</dbReference>
<evidence type="ECO:0000256" key="2">
    <source>
        <dbReference type="ARBA" id="ARBA00004651"/>
    </source>
</evidence>
<comment type="subcellular location">
    <subcellularLocation>
        <location evidence="2">Cell membrane</location>
        <topology evidence="2">Multi-pass membrane protein</topology>
    </subcellularLocation>
</comment>
<dbReference type="SMART" id="SM00304">
    <property type="entry name" value="HAMP"/>
    <property type="match status" value="1"/>
</dbReference>
<name>A0A0C2VIH8_9BACL</name>
<dbReference type="InterPro" id="IPR036890">
    <property type="entry name" value="HATPase_C_sf"/>
</dbReference>
<dbReference type="CDD" id="cd00075">
    <property type="entry name" value="HATPase"/>
    <property type="match status" value="1"/>
</dbReference>
<dbReference type="GO" id="GO:0006355">
    <property type="term" value="P:regulation of DNA-templated transcription"/>
    <property type="evidence" value="ECO:0007669"/>
    <property type="project" value="InterPro"/>
</dbReference>
<evidence type="ECO:0000256" key="1">
    <source>
        <dbReference type="ARBA" id="ARBA00000085"/>
    </source>
</evidence>
<evidence type="ECO:0000259" key="13">
    <source>
        <dbReference type="PROSITE" id="PS50109"/>
    </source>
</evidence>
<dbReference type="EC" id="2.7.13.3" evidence="3"/>
<dbReference type="InterPro" id="IPR003594">
    <property type="entry name" value="HATPase_dom"/>
</dbReference>
<keyword evidence="12" id="KW-1133">Transmembrane helix</keyword>
<dbReference type="CDD" id="cd06225">
    <property type="entry name" value="HAMP"/>
    <property type="match status" value="1"/>
</dbReference>
<keyword evidence="6 16" id="KW-0808">Transferase</keyword>
<dbReference type="InterPro" id="IPR050351">
    <property type="entry name" value="BphY/WalK/GraS-like"/>
</dbReference>
<dbReference type="PANTHER" id="PTHR45453:SF1">
    <property type="entry name" value="PHOSPHATE REGULON SENSOR PROTEIN PHOR"/>
    <property type="match status" value="1"/>
</dbReference>
<evidence type="ECO:0000256" key="11">
    <source>
        <dbReference type="ARBA" id="ARBA00023136"/>
    </source>
</evidence>
<dbReference type="CDD" id="cd00130">
    <property type="entry name" value="PAS"/>
    <property type="match status" value="1"/>
</dbReference>
<dbReference type="NCBIfam" id="NF046044">
    <property type="entry name" value="PnpS"/>
    <property type="match status" value="1"/>
</dbReference>
<keyword evidence="17" id="KW-1185">Reference proteome</keyword>
<feature type="domain" description="HAMP" evidence="15">
    <location>
        <begin position="184"/>
        <end position="236"/>
    </location>
</feature>
<dbReference type="EMBL" id="JXRP01000020">
    <property type="protein sequence ID" value="KIL43813.1"/>
    <property type="molecule type" value="Genomic_DNA"/>
</dbReference>
<keyword evidence="8" id="KW-0418">Kinase</keyword>
<comment type="caution">
    <text evidence="16">The sequence shown here is derived from an EMBL/GenBank/DDBJ whole genome shotgun (WGS) entry which is preliminary data.</text>
</comment>
<dbReference type="PROSITE" id="PS50109">
    <property type="entry name" value="HIS_KIN"/>
    <property type="match status" value="1"/>
</dbReference>
<dbReference type="GO" id="GO:0005524">
    <property type="term" value="F:ATP binding"/>
    <property type="evidence" value="ECO:0007669"/>
    <property type="project" value="UniProtKB-KW"/>
</dbReference>
<organism evidence="16 17">
    <name type="scientific">Jeotgalibacillus soli</name>
    <dbReference type="NCBI Taxonomy" id="889306"/>
    <lineage>
        <taxon>Bacteria</taxon>
        <taxon>Bacillati</taxon>
        <taxon>Bacillota</taxon>
        <taxon>Bacilli</taxon>
        <taxon>Bacillales</taxon>
        <taxon>Caryophanaceae</taxon>
        <taxon>Jeotgalibacillus</taxon>
    </lineage>
</organism>
<evidence type="ECO:0000256" key="3">
    <source>
        <dbReference type="ARBA" id="ARBA00012438"/>
    </source>
</evidence>
<evidence type="ECO:0000256" key="9">
    <source>
        <dbReference type="ARBA" id="ARBA00022840"/>
    </source>
</evidence>
<dbReference type="InterPro" id="IPR005467">
    <property type="entry name" value="His_kinase_dom"/>
</dbReference>
<evidence type="ECO:0000256" key="4">
    <source>
        <dbReference type="ARBA" id="ARBA00022475"/>
    </source>
</evidence>
<keyword evidence="12" id="KW-0812">Transmembrane</keyword>
<dbReference type="SUPFAM" id="SSF55785">
    <property type="entry name" value="PYP-like sensor domain (PAS domain)"/>
    <property type="match status" value="1"/>
</dbReference>
<dbReference type="InterPro" id="IPR035965">
    <property type="entry name" value="PAS-like_dom_sf"/>
</dbReference>
<dbReference type="PATRIC" id="fig|889306.3.peg.3653"/>
<dbReference type="NCBIfam" id="TIGR00229">
    <property type="entry name" value="sensory_box"/>
    <property type="match status" value="1"/>
</dbReference>
<dbReference type="Pfam" id="PF00672">
    <property type="entry name" value="HAMP"/>
    <property type="match status" value="1"/>
</dbReference>
<dbReference type="InterPro" id="IPR036097">
    <property type="entry name" value="HisK_dim/P_sf"/>
</dbReference>
<dbReference type="AlphaFoldDB" id="A0A0C2VIH8"/>
<dbReference type="SMART" id="SM00091">
    <property type="entry name" value="PAS"/>
    <property type="match status" value="1"/>
</dbReference>
<dbReference type="STRING" id="889306.KP78_36370"/>
<dbReference type="SMART" id="SM00387">
    <property type="entry name" value="HATPase_c"/>
    <property type="match status" value="1"/>
</dbReference>
<evidence type="ECO:0000313" key="17">
    <source>
        <dbReference type="Proteomes" id="UP000031938"/>
    </source>
</evidence>
<dbReference type="InterPro" id="IPR004358">
    <property type="entry name" value="Sig_transdc_His_kin-like_C"/>
</dbReference>
<dbReference type="CDD" id="cd00082">
    <property type="entry name" value="HisKA"/>
    <property type="match status" value="1"/>
</dbReference>
<dbReference type="SUPFAM" id="SSF47384">
    <property type="entry name" value="Homodimeric domain of signal transducing histidine kinase"/>
    <property type="match status" value="1"/>
</dbReference>
<keyword evidence="7" id="KW-0547">Nucleotide-binding</keyword>
<evidence type="ECO:0000259" key="14">
    <source>
        <dbReference type="PROSITE" id="PS50112"/>
    </source>
</evidence>
<dbReference type="InterPro" id="IPR013767">
    <property type="entry name" value="PAS_fold"/>
</dbReference>
<dbReference type="GO" id="GO:0000155">
    <property type="term" value="F:phosphorelay sensor kinase activity"/>
    <property type="evidence" value="ECO:0007669"/>
    <property type="project" value="InterPro"/>
</dbReference>
<dbReference type="Pfam" id="PF00512">
    <property type="entry name" value="HisKA"/>
    <property type="match status" value="1"/>
</dbReference>
<dbReference type="InterPro" id="IPR003661">
    <property type="entry name" value="HisK_dim/P_dom"/>
</dbReference>
<dbReference type="Pfam" id="PF16736">
    <property type="entry name" value="sCache_like"/>
    <property type="match status" value="1"/>
</dbReference>
<dbReference type="InterPro" id="IPR003660">
    <property type="entry name" value="HAMP_dom"/>
</dbReference>
<keyword evidence="11 12" id="KW-0472">Membrane</keyword>
<dbReference type="Proteomes" id="UP000031938">
    <property type="component" value="Unassembled WGS sequence"/>
</dbReference>
<evidence type="ECO:0000256" key="5">
    <source>
        <dbReference type="ARBA" id="ARBA00022553"/>
    </source>
</evidence>
<dbReference type="GO" id="GO:0005886">
    <property type="term" value="C:plasma membrane"/>
    <property type="evidence" value="ECO:0007669"/>
    <property type="project" value="UniProtKB-SubCell"/>
</dbReference>
<dbReference type="SUPFAM" id="SSF55874">
    <property type="entry name" value="ATPase domain of HSP90 chaperone/DNA topoisomerase II/histidine kinase"/>
    <property type="match status" value="1"/>
</dbReference>
<evidence type="ECO:0000256" key="7">
    <source>
        <dbReference type="ARBA" id="ARBA00022741"/>
    </source>
</evidence>
<evidence type="ECO:0000259" key="15">
    <source>
        <dbReference type="PROSITE" id="PS50885"/>
    </source>
</evidence>
<gene>
    <name evidence="16" type="ORF">KP78_36370</name>
</gene>
<dbReference type="RefSeq" id="WP_041090726.1">
    <property type="nucleotide sequence ID" value="NZ_JXRP01000020.1"/>
</dbReference>
<dbReference type="InterPro" id="IPR031967">
    <property type="entry name" value="PhoR_single_Cache-like_dom"/>
</dbReference>
<comment type="catalytic activity">
    <reaction evidence="1">
        <text>ATP + protein L-histidine = ADP + protein N-phospho-L-histidine.</text>
        <dbReference type="EC" id="2.7.13.3"/>
    </reaction>
</comment>
<dbReference type="OrthoDB" id="9813151at2"/>
<dbReference type="Gene3D" id="3.30.450.20">
    <property type="entry name" value="PAS domain"/>
    <property type="match status" value="2"/>
</dbReference>
<accession>A0A0C2VIH8</accession>
<evidence type="ECO:0000256" key="8">
    <source>
        <dbReference type="ARBA" id="ARBA00022777"/>
    </source>
</evidence>
<evidence type="ECO:0000313" key="16">
    <source>
        <dbReference type="EMBL" id="KIL43813.1"/>
    </source>
</evidence>
<evidence type="ECO:0000256" key="10">
    <source>
        <dbReference type="ARBA" id="ARBA00023012"/>
    </source>
</evidence>
<feature type="domain" description="PAS" evidence="14">
    <location>
        <begin position="241"/>
        <end position="314"/>
    </location>
</feature>
<dbReference type="PROSITE" id="PS50112">
    <property type="entry name" value="PAS"/>
    <property type="match status" value="1"/>
</dbReference>
<sequence>MTSFRSRLLFALISLIAIVLVGLGVLLGELFKSYYLNTLHSRLEKEVAIVANQVETLPSFRSINELLLNETSNILDVRISILSDDGSTIFENDDVNHDEEYEQVMSTLLSEYLQHGKAKTRYQGEGNRMYYSYPVSAGSSSGIIVLSTEYTELENVHQQIWLILSISLGLALVIIILLGYRITSRYTRPIESATKVAIELAKGNYRARTFEDRVDETGMLSNAINVLARNLQEMVAHQEIQRDRLQTLIENMGSGLVMIDKQGYIVLVNRTYHEFFYQEEEKILNRRYMDVFQEKKIRMIAEEVFMTERRVRKQLHLSINQEKRHLDVYGAPIIGEGSAWQGIVLVFHDITELKKLEQMRKDFVANVSHEVKTPITSIKGFSETLLDGAMHDQEALESFLRIILTESDRLQALIQDLLDLSKVEQQGFQLQLAKMDMKQLLEDVIVMVEQKAAQKEMKISLNGSDASFLEGDYNRLKQVFINLMSNGITYSQPGGELRIVLEDTPQETRVKIEDDGIGMEETEIPRIFERFYRIDKARSRNSGGTGLGLAIVKHIIEVHHGEVQVQSSVNEGTTFTIILPKKHLDRM</sequence>
<dbReference type="FunFam" id="3.30.565.10:FF:000006">
    <property type="entry name" value="Sensor histidine kinase WalK"/>
    <property type="match status" value="1"/>
</dbReference>
<proteinExistence type="predicted"/>